<dbReference type="SUPFAM" id="SSF55785">
    <property type="entry name" value="PYP-like sensor domain (PAS domain)"/>
    <property type="match status" value="1"/>
</dbReference>
<dbReference type="PANTHER" id="PTHR42878">
    <property type="entry name" value="TWO-COMPONENT HISTIDINE KINASE"/>
    <property type="match status" value="1"/>
</dbReference>
<keyword evidence="7" id="KW-0175">Coiled coil</keyword>
<evidence type="ECO:0000256" key="2">
    <source>
        <dbReference type="ARBA" id="ARBA00012438"/>
    </source>
</evidence>
<dbReference type="InterPro" id="IPR050351">
    <property type="entry name" value="BphY/WalK/GraS-like"/>
</dbReference>
<dbReference type="EC" id="2.7.13.3" evidence="2"/>
<dbReference type="InterPro" id="IPR035965">
    <property type="entry name" value="PAS-like_dom_sf"/>
</dbReference>
<dbReference type="SMART" id="SM00388">
    <property type="entry name" value="HisKA"/>
    <property type="match status" value="1"/>
</dbReference>
<dbReference type="EMBL" id="JEMB01003144">
    <property type="protein sequence ID" value="KYF75218.1"/>
    <property type="molecule type" value="Genomic_DNA"/>
</dbReference>
<dbReference type="NCBIfam" id="TIGR00229">
    <property type="entry name" value="sensory_box"/>
    <property type="match status" value="1"/>
</dbReference>
<accession>A0A150R5Z3</accession>
<comment type="catalytic activity">
    <reaction evidence="1">
        <text>ATP + protein L-histidine = ADP + protein N-phospho-L-histidine.</text>
        <dbReference type="EC" id="2.7.13.3"/>
    </reaction>
</comment>
<keyword evidence="6 8" id="KW-0472">Membrane</keyword>
<dbReference type="FunFam" id="3.30.565.10:FF:000006">
    <property type="entry name" value="Sensor histidine kinase WalK"/>
    <property type="match status" value="1"/>
</dbReference>
<dbReference type="Pfam" id="PF08448">
    <property type="entry name" value="PAS_4"/>
    <property type="match status" value="1"/>
</dbReference>
<dbReference type="Pfam" id="PF00512">
    <property type="entry name" value="HisKA"/>
    <property type="match status" value="1"/>
</dbReference>
<dbReference type="InterPro" id="IPR004358">
    <property type="entry name" value="Sig_transdc_His_kin-like_C"/>
</dbReference>
<organism evidence="11 12">
    <name type="scientific">Sorangium cellulosum</name>
    <name type="common">Polyangium cellulosum</name>
    <dbReference type="NCBI Taxonomy" id="56"/>
    <lineage>
        <taxon>Bacteria</taxon>
        <taxon>Pseudomonadati</taxon>
        <taxon>Myxococcota</taxon>
        <taxon>Polyangia</taxon>
        <taxon>Polyangiales</taxon>
        <taxon>Polyangiaceae</taxon>
        <taxon>Sorangium</taxon>
    </lineage>
</organism>
<dbReference type="PRINTS" id="PR00344">
    <property type="entry name" value="BCTRLSENSOR"/>
</dbReference>
<dbReference type="InterPro" id="IPR000014">
    <property type="entry name" value="PAS"/>
</dbReference>
<evidence type="ECO:0000259" key="10">
    <source>
        <dbReference type="PROSITE" id="PS50113"/>
    </source>
</evidence>
<dbReference type="Gene3D" id="3.30.565.10">
    <property type="entry name" value="Histidine kinase-like ATPase, C-terminal domain"/>
    <property type="match status" value="1"/>
</dbReference>
<comment type="caution">
    <text evidence="11">The sequence shown here is derived from an EMBL/GenBank/DDBJ whole genome shotgun (WGS) entry which is preliminary data.</text>
</comment>
<dbReference type="FunFam" id="1.10.287.130:FF:000070">
    <property type="entry name" value="Histidine kinase sensor protein"/>
    <property type="match status" value="1"/>
</dbReference>
<evidence type="ECO:0000256" key="6">
    <source>
        <dbReference type="ARBA" id="ARBA00023136"/>
    </source>
</evidence>
<evidence type="ECO:0000256" key="3">
    <source>
        <dbReference type="ARBA" id="ARBA00022553"/>
    </source>
</evidence>
<dbReference type="InterPro" id="IPR005467">
    <property type="entry name" value="His_kinase_dom"/>
</dbReference>
<proteinExistence type="predicted"/>
<dbReference type="SUPFAM" id="SSF47384">
    <property type="entry name" value="Homodimeric domain of signal transducing histidine kinase"/>
    <property type="match status" value="1"/>
</dbReference>
<protein>
    <recommendedName>
        <fullName evidence="2">histidine kinase</fullName>
        <ecNumber evidence="2">2.7.13.3</ecNumber>
    </recommendedName>
</protein>
<dbReference type="InterPro" id="IPR003661">
    <property type="entry name" value="HisK_dim/P_dom"/>
</dbReference>
<dbReference type="InterPro" id="IPR036890">
    <property type="entry name" value="HATPase_C_sf"/>
</dbReference>
<dbReference type="InterPro" id="IPR013656">
    <property type="entry name" value="PAS_4"/>
</dbReference>
<gene>
    <name evidence="11" type="ORF">BE17_02895</name>
</gene>
<dbReference type="PROSITE" id="PS50113">
    <property type="entry name" value="PAC"/>
    <property type="match status" value="1"/>
</dbReference>
<evidence type="ECO:0000313" key="11">
    <source>
        <dbReference type="EMBL" id="KYF75218.1"/>
    </source>
</evidence>
<keyword evidence="8" id="KW-0812">Transmembrane</keyword>
<dbReference type="CDD" id="cd19410">
    <property type="entry name" value="HK9-like_sensor"/>
    <property type="match status" value="1"/>
</dbReference>
<dbReference type="Gene3D" id="1.10.287.130">
    <property type="match status" value="1"/>
</dbReference>
<dbReference type="PROSITE" id="PS50109">
    <property type="entry name" value="HIS_KIN"/>
    <property type="match status" value="1"/>
</dbReference>
<dbReference type="Proteomes" id="UP000075635">
    <property type="component" value="Unassembled WGS sequence"/>
</dbReference>
<dbReference type="GO" id="GO:0000155">
    <property type="term" value="F:phosphorelay sensor kinase activity"/>
    <property type="evidence" value="ECO:0007669"/>
    <property type="project" value="InterPro"/>
</dbReference>
<dbReference type="GO" id="GO:0007234">
    <property type="term" value="P:osmosensory signaling via phosphorelay pathway"/>
    <property type="evidence" value="ECO:0007669"/>
    <property type="project" value="TreeGrafter"/>
</dbReference>
<dbReference type="Pfam" id="PF05227">
    <property type="entry name" value="CHASE3"/>
    <property type="match status" value="1"/>
</dbReference>
<dbReference type="SMART" id="SM00387">
    <property type="entry name" value="HATPase_c"/>
    <property type="match status" value="1"/>
</dbReference>
<feature type="domain" description="PAC" evidence="10">
    <location>
        <begin position="283"/>
        <end position="335"/>
    </location>
</feature>
<keyword evidence="4" id="KW-0808">Transferase</keyword>
<evidence type="ECO:0000256" key="7">
    <source>
        <dbReference type="SAM" id="Coils"/>
    </source>
</evidence>
<evidence type="ECO:0000256" key="4">
    <source>
        <dbReference type="ARBA" id="ARBA00022679"/>
    </source>
</evidence>
<dbReference type="InterPro" id="IPR007891">
    <property type="entry name" value="CHASE3"/>
</dbReference>
<dbReference type="SUPFAM" id="SSF55874">
    <property type="entry name" value="ATPase domain of HSP90 chaperone/DNA topoisomerase II/histidine kinase"/>
    <property type="match status" value="1"/>
</dbReference>
<dbReference type="PANTHER" id="PTHR42878:SF15">
    <property type="entry name" value="BACTERIOPHYTOCHROME"/>
    <property type="match status" value="1"/>
</dbReference>
<feature type="coiled-coil region" evidence="7">
    <location>
        <begin position="326"/>
        <end position="364"/>
    </location>
</feature>
<evidence type="ECO:0000256" key="5">
    <source>
        <dbReference type="ARBA" id="ARBA00022777"/>
    </source>
</evidence>
<dbReference type="GO" id="GO:0000156">
    <property type="term" value="F:phosphorelay response regulator activity"/>
    <property type="evidence" value="ECO:0007669"/>
    <property type="project" value="TreeGrafter"/>
</dbReference>
<evidence type="ECO:0000256" key="8">
    <source>
        <dbReference type="SAM" id="Phobius"/>
    </source>
</evidence>
<dbReference type="CDD" id="cd00082">
    <property type="entry name" value="HisKA"/>
    <property type="match status" value="1"/>
</dbReference>
<evidence type="ECO:0000313" key="12">
    <source>
        <dbReference type="Proteomes" id="UP000075635"/>
    </source>
</evidence>
<dbReference type="InterPro" id="IPR003594">
    <property type="entry name" value="HATPase_dom"/>
</dbReference>
<feature type="transmembrane region" description="Helical" evidence="8">
    <location>
        <begin position="171"/>
        <end position="193"/>
    </location>
</feature>
<keyword evidence="3" id="KW-0597">Phosphoprotein</keyword>
<dbReference type="InterPro" id="IPR036097">
    <property type="entry name" value="HisK_dim/P_sf"/>
</dbReference>
<evidence type="ECO:0000259" key="9">
    <source>
        <dbReference type="PROSITE" id="PS50109"/>
    </source>
</evidence>
<reference evidence="11 12" key="1">
    <citation type="submission" date="2014-02" db="EMBL/GenBank/DDBJ databases">
        <title>The small core and large imbalanced accessory genome model reveals a collaborative survival strategy of Sorangium cellulosum strains in nature.</title>
        <authorList>
            <person name="Han K."/>
            <person name="Peng R."/>
            <person name="Blom J."/>
            <person name="Li Y.-Z."/>
        </authorList>
    </citation>
    <scope>NUCLEOTIDE SEQUENCE [LARGE SCALE GENOMIC DNA]</scope>
    <source>
        <strain evidence="11 12">So0011-07</strain>
    </source>
</reference>
<keyword evidence="5" id="KW-0418">Kinase</keyword>
<dbReference type="InterPro" id="IPR000700">
    <property type="entry name" value="PAS-assoc_C"/>
</dbReference>
<dbReference type="GO" id="GO:0016020">
    <property type="term" value="C:membrane"/>
    <property type="evidence" value="ECO:0007669"/>
    <property type="project" value="UniProtKB-SubCell"/>
</dbReference>
<keyword evidence="8" id="KW-1133">Transmembrane helix</keyword>
<sequence>MTWLLAVVLAAAVLLSTSFYSFRSFSRSTELVRTTAAVQVELERLLSALLNAETGQRGFLLSGQEEFLEPYHLGITDAGSRLARLRELIADEDERRALDGLDALTRQWFALLGELISLRRHGKTDAALDVVRSRVGKQTMDRIRARVRYIVEAEEGKFKRRQREADESDRVTVLLVSCSGAALALALAVGAVVRKTAEQRRRSDAERDEVLGQMPVGVALAEPPTGALVYVNPCMKELAGDLRLLDAGAASAERPPTVRRADGTPYAPGELPLSRALRGEVVPHEEMVVAPSTGDEVWILASAAPVYDPEGELRLGVVVAKDITEQRKAARALAEANEALARLNAELERRVAERTAELEQVNTELEAFSYSVSHDLRAPLRAVAGYCRILEEDHAAALDEEGRSALARALAAARRMGQLIDDLLSLSRLTRAELHPERVDLSELAREVVSALRERDPTRDVDVRIAPGLVDLCDPRLIHVMLENVLGNAWKFTANRARAEVELGVTPRDGAPPVYFVRDNGAGFDMAYAQNLFTPFQRLHAASEFEGTGVGLAIVSRVISKHGGKAWFDAAVGRGATLHFTLAASSTGEA</sequence>
<dbReference type="AlphaFoldDB" id="A0A150R5Z3"/>
<feature type="domain" description="Histidine kinase" evidence="9">
    <location>
        <begin position="371"/>
        <end position="586"/>
    </location>
</feature>
<name>A0A150R5Z3_SORCE</name>
<dbReference type="GO" id="GO:0030295">
    <property type="term" value="F:protein kinase activator activity"/>
    <property type="evidence" value="ECO:0007669"/>
    <property type="project" value="TreeGrafter"/>
</dbReference>
<evidence type="ECO:0000256" key="1">
    <source>
        <dbReference type="ARBA" id="ARBA00000085"/>
    </source>
</evidence>
<dbReference type="Gene3D" id="3.30.450.20">
    <property type="entry name" value="PAS domain"/>
    <property type="match status" value="1"/>
</dbReference>
<dbReference type="Pfam" id="PF02518">
    <property type="entry name" value="HATPase_c"/>
    <property type="match status" value="1"/>
</dbReference>